<dbReference type="Proteomes" id="UP000044071">
    <property type="component" value="Unassembled WGS sequence"/>
</dbReference>
<reference evidence="1 2" key="1">
    <citation type="submission" date="2014-06" db="EMBL/GenBank/DDBJ databases">
        <authorList>
            <person name="Urmite Genomes Urmite Genomes"/>
        </authorList>
    </citation>
    <scope>NUCLEOTIDE SEQUENCE [LARGE SCALE GENOMIC DNA]</scope>
</reference>
<gene>
    <name evidence="1" type="ORF">BN59_03796</name>
</gene>
<organism evidence="1 2">
    <name type="scientific">Legionella massiliensis</name>
    <dbReference type="NCBI Taxonomy" id="1034943"/>
    <lineage>
        <taxon>Bacteria</taxon>
        <taxon>Pseudomonadati</taxon>
        <taxon>Pseudomonadota</taxon>
        <taxon>Gammaproteobacteria</taxon>
        <taxon>Legionellales</taxon>
        <taxon>Legionellaceae</taxon>
        <taxon>Legionella</taxon>
    </lineage>
</organism>
<keyword evidence="2" id="KW-1185">Reference proteome</keyword>
<name>A0A078L6F2_9GAMM</name>
<protein>
    <submittedName>
        <fullName evidence="1">Uncharacterized protein</fullName>
    </submittedName>
</protein>
<evidence type="ECO:0000313" key="2">
    <source>
        <dbReference type="Proteomes" id="UP000044071"/>
    </source>
</evidence>
<accession>A0A078L6F2</accession>
<dbReference type="AlphaFoldDB" id="A0A078L6F2"/>
<dbReference type="EMBL" id="CCSB01000005">
    <property type="protein sequence ID" value="CDZ79478.1"/>
    <property type="molecule type" value="Genomic_DNA"/>
</dbReference>
<proteinExistence type="predicted"/>
<dbReference type="RefSeq" id="WP_281175085.1">
    <property type="nucleotide sequence ID" value="NZ_CCVW01000005.1"/>
</dbReference>
<evidence type="ECO:0000313" key="1">
    <source>
        <dbReference type="EMBL" id="CDZ79478.1"/>
    </source>
</evidence>
<sequence length="44" mass="4575">MSSFNKPSGMAIIHANAAGIDIGSKFHVVAGPRGVMEQPTHLSI</sequence>